<name>A0ACC0XN57_9ROSI</name>
<gene>
    <name evidence="1" type="ORF">Pint_31095</name>
</gene>
<comment type="caution">
    <text evidence="1">The sequence shown here is derived from an EMBL/GenBank/DDBJ whole genome shotgun (WGS) entry which is preliminary data.</text>
</comment>
<evidence type="ECO:0000313" key="1">
    <source>
        <dbReference type="EMBL" id="KAJ0020725.1"/>
    </source>
</evidence>
<sequence length="59" mass="6726">MAKIWPRLVYALALCLVATNVAADYKPYNFASPSPYYHKSPNSYRYKSPPQPSPPPPHY</sequence>
<protein>
    <submittedName>
        <fullName evidence="1">Uncharacterized protein</fullName>
    </submittedName>
</protein>
<proteinExistence type="predicted"/>
<keyword evidence="2" id="KW-1185">Reference proteome</keyword>
<dbReference type="Proteomes" id="UP001163603">
    <property type="component" value="Chromosome 11"/>
</dbReference>
<reference evidence="2" key="1">
    <citation type="journal article" date="2023" name="G3 (Bethesda)">
        <title>Genome assembly and association tests identify interacting loci associated with vigor, precocity, and sex in interspecific pistachio rootstocks.</title>
        <authorList>
            <person name="Palmer W."/>
            <person name="Jacygrad E."/>
            <person name="Sagayaradj S."/>
            <person name="Cavanaugh K."/>
            <person name="Han R."/>
            <person name="Bertier L."/>
            <person name="Beede B."/>
            <person name="Kafkas S."/>
            <person name="Golino D."/>
            <person name="Preece J."/>
            <person name="Michelmore R."/>
        </authorList>
    </citation>
    <scope>NUCLEOTIDE SEQUENCE [LARGE SCALE GENOMIC DNA]</scope>
</reference>
<accession>A0ACC0XN57</accession>
<dbReference type="EMBL" id="CM047746">
    <property type="protein sequence ID" value="KAJ0020725.1"/>
    <property type="molecule type" value="Genomic_DNA"/>
</dbReference>
<evidence type="ECO:0000313" key="2">
    <source>
        <dbReference type="Proteomes" id="UP001163603"/>
    </source>
</evidence>
<organism evidence="1 2">
    <name type="scientific">Pistacia integerrima</name>
    <dbReference type="NCBI Taxonomy" id="434235"/>
    <lineage>
        <taxon>Eukaryota</taxon>
        <taxon>Viridiplantae</taxon>
        <taxon>Streptophyta</taxon>
        <taxon>Embryophyta</taxon>
        <taxon>Tracheophyta</taxon>
        <taxon>Spermatophyta</taxon>
        <taxon>Magnoliopsida</taxon>
        <taxon>eudicotyledons</taxon>
        <taxon>Gunneridae</taxon>
        <taxon>Pentapetalae</taxon>
        <taxon>rosids</taxon>
        <taxon>malvids</taxon>
        <taxon>Sapindales</taxon>
        <taxon>Anacardiaceae</taxon>
        <taxon>Pistacia</taxon>
    </lineage>
</organism>